<evidence type="ECO:0000256" key="5">
    <source>
        <dbReference type="ARBA" id="ARBA00023002"/>
    </source>
</evidence>
<evidence type="ECO:0000256" key="2">
    <source>
        <dbReference type="ARBA" id="ARBA00009975"/>
    </source>
</evidence>
<dbReference type="InterPro" id="IPR019796">
    <property type="entry name" value="G6P_DH_AS"/>
</dbReference>
<accession>A0A3B0RN84</accession>
<dbReference type="HAMAP" id="MF_00966">
    <property type="entry name" value="G6PD"/>
    <property type="match status" value="1"/>
</dbReference>
<protein>
    <submittedName>
        <fullName evidence="9">Glucose-6-phosphate 1-dehydrogenase</fullName>
        <ecNumber evidence="9">1.1.1.49</ecNumber>
    </submittedName>
</protein>
<dbReference type="NCBIfam" id="TIGR00871">
    <property type="entry name" value="zwf"/>
    <property type="match status" value="1"/>
</dbReference>
<dbReference type="UniPathway" id="UPA00115"/>
<evidence type="ECO:0000256" key="4">
    <source>
        <dbReference type="ARBA" id="ARBA00022857"/>
    </source>
</evidence>
<sequence>MKALDIVIFGGSGDLSLRKLMPALYFLYGRGEIDEGCRILGLSRGKLDRDAFRAQVLEKLKLYLGADYDAVQAEAFAGLLDYRDLDISDNHSWGKLKLYLSPVGKREIIYYMAVPPTLFGAVCERLNDQELNPDNSRLVVEKPLGEDVSSAEVVNGILSSSFSENRIYRIDHYLGKEAIQNLLALRFSNRLIGAVWNSDHIENIQITVAEKVGVEGRAEYLDHAGILRDMVQNHLIQILSCLVMETPLSLNADDVRDEKVRVVKALRPITSENISQYLVRAQYGPGNDMPGYQAELANSSADTDGSGETFVAIKVMVDNDRWHGVPFYLRTGKRLKSRFAQIIIQFKPTPRNIFNAPQNNRIIINLQPDTAISLDLFMKKMSGDDQGLSHSRHGSDLSMGDDRRIPDAYEKLLGDVIAGDQSYFVRHDEIIASWKWIDGIRKAWDGAALEMHEYAAGSMGPDASDDLLAIAGHKWFEE</sequence>
<evidence type="ECO:0000256" key="1">
    <source>
        <dbReference type="ARBA" id="ARBA00004937"/>
    </source>
</evidence>
<dbReference type="GO" id="GO:0005829">
    <property type="term" value="C:cytosol"/>
    <property type="evidence" value="ECO:0007669"/>
    <property type="project" value="TreeGrafter"/>
</dbReference>
<proteinExistence type="inferred from homology"/>
<dbReference type="Gene3D" id="3.30.360.10">
    <property type="entry name" value="Dihydrodipicolinate Reductase, domain 2"/>
    <property type="match status" value="1"/>
</dbReference>
<organism evidence="9">
    <name type="scientific">hydrothermal vent metagenome</name>
    <dbReference type="NCBI Taxonomy" id="652676"/>
    <lineage>
        <taxon>unclassified sequences</taxon>
        <taxon>metagenomes</taxon>
        <taxon>ecological metagenomes</taxon>
    </lineage>
</organism>
<dbReference type="InterPro" id="IPR022675">
    <property type="entry name" value="G6P_DH_C"/>
</dbReference>
<comment type="pathway">
    <text evidence="1">Carbohydrate degradation; pentose phosphate pathway; D-ribulose 5-phosphate from D-glucose 6-phosphate (oxidative stage): step 1/3.</text>
</comment>
<dbReference type="Pfam" id="PF02781">
    <property type="entry name" value="G6PD_C"/>
    <property type="match status" value="1"/>
</dbReference>
<dbReference type="InterPro" id="IPR036291">
    <property type="entry name" value="NAD(P)-bd_dom_sf"/>
</dbReference>
<feature type="domain" description="Glucose-6-phosphate dehydrogenase C-terminal" evidence="8">
    <location>
        <begin position="183"/>
        <end position="475"/>
    </location>
</feature>
<dbReference type="AlphaFoldDB" id="A0A3B0RN84"/>
<dbReference type="Pfam" id="PF00479">
    <property type="entry name" value="G6PD_N"/>
    <property type="match status" value="1"/>
</dbReference>
<keyword evidence="5 9" id="KW-0560">Oxidoreductase</keyword>
<dbReference type="Gene3D" id="3.40.50.720">
    <property type="entry name" value="NAD(P)-binding Rossmann-like Domain"/>
    <property type="match status" value="1"/>
</dbReference>
<dbReference type="GO" id="GO:0004345">
    <property type="term" value="F:glucose-6-phosphate dehydrogenase activity"/>
    <property type="evidence" value="ECO:0007669"/>
    <property type="project" value="UniProtKB-EC"/>
</dbReference>
<dbReference type="GO" id="GO:0050661">
    <property type="term" value="F:NADP binding"/>
    <property type="evidence" value="ECO:0007669"/>
    <property type="project" value="InterPro"/>
</dbReference>
<evidence type="ECO:0000313" key="9">
    <source>
        <dbReference type="EMBL" id="VAV89668.1"/>
    </source>
</evidence>
<dbReference type="PANTHER" id="PTHR23429:SF0">
    <property type="entry name" value="GLUCOSE-6-PHOSPHATE 1-DEHYDROGENASE"/>
    <property type="match status" value="1"/>
</dbReference>
<dbReference type="GO" id="GO:0009051">
    <property type="term" value="P:pentose-phosphate shunt, oxidative branch"/>
    <property type="evidence" value="ECO:0007669"/>
    <property type="project" value="TreeGrafter"/>
</dbReference>
<dbReference type="PIRSF" id="PIRSF000110">
    <property type="entry name" value="G6PD"/>
    <property type="match status" value="1"/>
</dbReference>
<dbReference type="GO" id="GO:0006006">
    <property type="term" value="P:glucose metabolic process"/>
    <property type="evidence" value="ECO:0007669"/>
    <property type="project" value="UniProtKB-KW"/>
</dbReference>
<dbReference type="SUPFAM" id="SSF55347">
    <property type="entry name" value="Glyceraldehyde-3-phosphate dehydrogenase-like, C-terminal domain"/>
    <property type="match status" value="1"/>
</dbReference>
<evidence type="ECO:0000259" key="8">
    <source>
        <dbReference type="Pfam" id="PF02781"/>
    </source>
</evidence>
<evidence type="ECO:0000256" key="6">
    <source>
        <dbReference type="ARBA" id="ARBA00023277"/>
    </source>
</evidence>
<reference evidence="9" key="1">
    <citation type="submission" date="2018-06" db="EMBL/GenBank/DDBJ databases">
        <authorList>
            <person name="Zhirakovskaya E."/>
        </authorList>
    </citation>
    <scope>NUCLEOTIDE SEQUENCE</scope>
</reference>
<keyword evidence="4" id="KW-0521">NADP</keyword>
<comment type="similarity">
    <text evidence="2">Belongs to the glucose-6-phosphate dehydrogenase family.</text>
</comment>
<feature type="domain" description="Glucose-6-phosphate dehydrogenase NAD-binding" evidence="7">
    <location>
        <begin position="7"/>
        <end position="181"/>
    </location>
</feature>
<dbReference type="EMBL" id="UOED01000047">
    <property type="protein sequence ID" value="VAV89668.1"/>
    <property type="molecule type" value="Genomic_DNA"/>
</dbReference>
<dbReference type="InterPro" id="IPR022674">
    <property type="entry name" value="G6P_DH_NAD-bd"/>
</dbReference>
<name>A0A3B0RN84_9ZZZZ</name>
<dbReference type="PANTHER" id="PTHR23429">
    <property type="entry name" value="GLUCOSE-6-PHOSPHATE 1-DEHYDROGENASE G6PD"/>
    <property type="match status" value="1"/>
</dbReference>
<dbReference type="InterPro" id="IPR001282">
    <property type="entry name" value="G6P_DH"/>
</dbReference>
<dbReference type="EC" id="1.1.1.49" evidence="9"/>
<keyword evidence="3" id="KW-0313">Glucose metabolism</keyword>
<evidence type="ECO:0000256" key="3">
    <source>
        <dbReference type="ARBA" id="ARBA00022526"/>
    </source>
</evidence>
<dbReference type="SUPFAM" id="SSF51735">
    <property type="entry name" value="NAD(P)-binding Rossmann-fold domains"/>
    <property type="match status" value="1"/>
</dbReference>
<keyword evidence="6" id="KW-0119">Carbohydrate metabolism</keyword>
<dbReference type="PRINTS" id="PR00079">
    <property type="entry name" value="G6PDHDRGNASE"/>
</dbReference>
<evidence type="ECO:0000259" key="7">
    <source>
        <dbReference type="Pfam" id="PF00479"/>
    </source>
</evidence>
<dbReference type="PROSITE" id="PS00069">
    <property type="entry name" value="G6P_DEHYDROGENASE"/>
    <property type="match status" value="1"/>
</dbReference>
<gene>
    <name evidence="9" type="ORF">MNBD_ALPHA02-2422</name>
</gene>